<dbReference type="OrthoDB" id="19657at2759"/>
<feature type="non-terminal residue" evidence="2">
    <location>
        <position position="481"/>
    </location>
</feature>
<dbReference type="PANTHER" id="PTHR46331:SF2">
    <property type="entry name" value="VALACYCLOVIR HYDROLASE"/>
    <property type="match status" value="1"/>
</dbReference>
<dbReference type="InterPro" id="IPR011050">
    <property type="entry name" value="Pectin_lyase_fold/virulence"/>
</dbReference>
<dbReference type="Gene3D" id="2.160.20.10">
    <property type="entry name" value="Single-stranded right-handed beta-helix, Pectin lyase-like"/>
    <property type="match status" value="1"/>
</dbReference>
<proteinExistence type="predicted"/>
<dbReference type="InterPro" id="IPR000073">
    <property type="entry name" value="AB_hydrolase_1"/>
</dbReference>
<dbReference type="EMBL" id="CAJPVJ010006323">
    <property type="protein sequence ID" value="CAG2170335.1"/>
    <property type="molecule type" value="Genomic_DNA"/>
</dbReference>
<reference evidence="2" key="1">
    <citation type="submission" date="2020-11" db="EMBL/GenBank/DDBJ databases">
        <authorList>
            <person name="Tran Van P."/>
        </authorList>
    </citation>
    <scope>NUCLEOTIDE SEQUENCE</scope>
</reference>
<dbReference type="InterPro" id="IPR029058">
    <property type="entry name" value="AB_hydrolase_fold"/>
</dbReference>
<organism evidence="2">
    <name type="scientific">Oppiella nova</name>
    <dbReference type="NCBI Taxonomy" id="334625"/>
    <lineage>
        <taxon>Eukaryota</taxon>
        <taxon>Metazoa</taxon>
        <taxon>Ecdysozoa</taxon>
        <taxon>Arthropoda</taxon>
        <taxon>Chelicerata</taxon>
        <taxon>Arachnida</taxon>
        <taxon>Acari</taxon>
        <taxon>Acariformes</taxon>
        <taxon>Sarcoptiformes</taxon>
        <taxon>Oribatida</taxon>
        <taxon>Brachypylina</taxon>
        <taxon>Oppioidea</taxon>
        <taxon>Oppiidae</taxon>
        <taxon>Oppiella</taxon>
    </lineage>
</organism>
<dbReference type="Gene3D" id="3.40.50.1820">
    <property type="entry name" value="alpha/beta hydrolase"/>
    <property type="match status" value="2"/>
</dbReference>
<dbReference type="Pfam" id="PF00561">
    <property type="entry name" value="Abhydrolase_1"/>
    <property type="match status" value="1"/>
</dbReference>
<dbReference type="EMBL" id="OC921148">
    <property type="protein sequence ID" value="CAD7653148.1"/>
    <property type="molecule type" value="Genomic_DNA"/>
</dbReference>
<protein>
    <recommendedName>
        <fullName evidence="1">AB hydrolase-1 domain-containing protein</fullName>
    </recommendedName>
</protein>
<keyword evidence="3" id="KW-1185">Reference proteome</keyword>
<dbReference type="SUPFAM" id="SSF53474">
    <property type="entry name" value="alpha/beta-Hydrolases"/>
    <property type="match status" value="2"/>
</dbReference>
<dbReference type="AlphaFoldDB" id="A0A7R9QP19"/>
<evidence type="ECO:0000313" key="2">
    <source>
        <dbReference type="EMBL" id="CAD7653148.1"/>
    </source>
</evidence>
<dbReference type="GO" id="GO:0017171">
    <property type="term" value="F:serine hydrolase activity"/>
    <property type="evidence" value="ECO:0007669"/>
    <property type="project" value="TreeGrafter"/>
</dbReference>
<sequence>MSSGCIDVEGNNIWYEKFGTGPHPLLLIPGAIGTGRTDFGPQIQGQNALNLKKYTLVAMEPLGWGRSRPPIRKYDNQIYNNDAYHGYKIMEALGYTNFSVMGWSDGAKTAIIMAALYPSRIRSCIVWGIVTYASEKDIKAVVVTKNIKFWGNDLIQNYESVYGEEWFGLWTRHMEFLEKIQELFPNGFVKNDLQKVRCPIFVMHGDQDPIVGVEHSHYVIKNISDSRLHRFPKGSHNLHFTFAKEFKQLVEDFLSDVDDGYSFKHKDIKAVVVTKNIKFWGNDLIQNYESVYGEEWFGLWTRHMEFLEKIQELFPNGFVKNDLQKVRCPIFVMHGDQDPIVGVEHSHYVIKNISDSRLHRFPKGSHNLHFTFAKEFKQLVEDFLSDVDDGALSSVAPGDTINMADGLYKGSVFTGTTSGKSGSPITLTGSRKAVLTGTQYGFWLKADWWVLKGFTVANSPKGVMLEGANHNVLDGLEVYNT</sequence>
<evidence type="ECO:0000313" key="3">
    <source>
        <dbReference type="Proteomes" id="UP000728032"/>
    </source>
</evidence>
<accession>A0A7R9QP19</accession>
<feature type="domain" description="AB hydrolase-1" evidence="1">
    <location>
        <begin position="24"/>
        <end position="129"/>
    </location>
</feature>
<dbReference type="SUPFAM" id="SSF51126">
    <property type="entry name" value="Pectin lyase-like"/>
    <property type="match status" value="1"/>
</dbReference>
<gene>
    <name evidence="2" type="ORF">ONB1V03_LOCUS9806</name>
</gene>
<evidence type="ECO:0000259" key="1">
    <source>
        <dbReference type="Pfam" id="PF00561"/>
    </source>
</evidence>
<dbReference type="PANTHER" id="PTHR46331">
    <property type="entry name" value="VALACYCLOVIR HYDROLASE"/>
    <property type="match status" value="1"/>
</dbReference>
<name>A0A7R9QP19_9ACAR</name>
<dbReference type="InterPro" id="IPR012334">
    <property type="entry name" value="Pectin_lyas_fold"/>
</dbReference>
<dbReference type="Proteomes" id="UP000728032">
    <property type="component" value="Unassembled WGS sequence"/>
</dbReference>